<dbReference type="Pfam" id="PF13480">
    <property type="entry name" value="Acetyltransf_6"/>
    <property type="match status" value="1"/>
</dbReference>
<dbReference type="InterPro" id="IPR016181">
    <property type="entry name" value="Acyl_CoA_acyltransferase"/>
</dbReference>
<evidence type="ECO:0000313" key="2">
    <source>
        <dbReference type="EMBL" id="MCT8974562.1"/>
    </source>
</evidence>
<reference evidence="2 3" key="1">
    <citation type="submission" date="2022-04" db="EMBL/GenBank/DDBJ databases">
        <authorList>
            <person name="Ye Y.-Q."/>
            <person name="Du Z.-J."/>
        </authorList>
    </citation>
    <scope>NUCLEOTIDE SEQUENCE [LARGE SCALE GENOMIC DNA]</scope>
    <source>
        <strain evidence="2 3">A6E488</strain>
    </source>
</reference>
<dbReference type="RefSeq" id="WP_261618147.1">
    <property type="nucleotide sequence ID" value="NZ_JALIDZ010000013.1"/>
</dbReference>
<dbReference type="Proteomes" id="UP001320898">
    <property type="component" value="Unassembled WGS sequence"/>
</dbReference>
<feature type="domain" description="BioF2-like acetyltransferase" evidence="1">
    <location>
        <begin position="203"/>
        <end position="341"/>
    </location>
</feature>
<accession>A0AAW5R656</accession>
<dbReference type="AlphaFoldDB" id="A0AAW5R656"/>
<dbReference type="InterPro" id="IPR038740">
    <property type="entry name" value="BioF2-like_GNAT_dom"/>
</dbReference>
<gene>
    <name evidence="2" type="ORF">MUB46_22075</name>
</gene>
<organism evidence="2 3">
    <name type="scientific">Microbaculum marinisediminis</name>
    <dbReference type="NCBI Taxonomy" id="2931392"/>
    <lineage>
        <taxon>Bacteria</taxon>
        <taxon>Pseudomonadati</taxon>
        <taxon>Pseudomonadota</taxon>
        <taxon>Alphaproteobacteria</taxon>
        <taxon>Hyphomicrobiales</taxon>
        <taxon>Tepidamorphaceae</taxon>
        <taxon>Microbaculum</taxon>
    </lineage>
</organism>
<dbReference type="SUPFAM" id="SSF55729">
    <property type="entry name" value="Acyl-CoA N-acyltransferases (Nat)"/>
    <property type="match status" value="1"/>
</dbReference>
<evidence type="ECO:0000259" key="1">
    <source>
        <dbReference type="Pfam" id="PF13480"/>
    </source>
</evidence>
<name>A0AAW5R656_9HYPH</name>
<comment type="caution">
    <text evidence="2">The sequence shown here is derived from an EMBL/GenBank/DDBJ whole genome shotgun (WGS) entry which is preliminary data.</text>
</comment>
<keyword evidence="3" id="KW-1185">Reference proteome</keyword>
<dbReference type="EMBL" id="JALIDZ010000013">
    <property type="protein sequence ID" value="MCT8974562.1"/>
    <property type="molecule type" value="Genomic_DNA"/>
</dbReference>
<sequence length="402" mass="43700">MRKGTDRAAKAASAGARPERAEVARFVTETVDREGLVRIRDAWKALAGRAAEPNVFYDPDFALPAIEGLVAGAAIRALLVWCDDGPSGRRLTGVFPFIAKRRWSVPLSVGEAFIHPYAMSSAPLVDRQAVPETVAAFLDWLEGDTSPAAWLFRFLPEDGSLHAAFVDAAGLRKAALSRHGAYHRAVFDGGSVDERYLDVALGSKRRKEYRRLRRRLADHGEVTVTRAEAPDTVAAGIDAFLALEAAGWKGARGTAAALSPEIARMFKAIAAGLAASGQIRVDALTVDGKPVAVAVSCGEGTDWWFWKIAYDEDFATYSPGVQLVAEITQAAIAARDDETYDSCALPGIPMIERLWRQRRPYADVLIAPATLGGLRGMAGRLETWRRRMEWLAKRALSAIGKR</sequence>
<proteinExistence type="predicted"/>
<evidence type="ECO:0000313" key="3">
    <source>
        <dbReference type="Proteomes" id="UP001320898"/>
    </source>
</evidence>
<protein>
    <submittedName>
        <fullName evidence="2">GNAT family N-acetyltransferase</fullName>
    </submittedName>
</protein>